<protein>
    <submittedName>
        <fullName evidence="1">Uncharacterized protein</fullName>
    </submittedName>
</protein>
<gene>
    <name evidence="1" type="ORF">B0T25DRAFT_525188</name>
</gene>
<reference evidence="1" key="2">
    <citation type="submission" date="2023-06" db="EMBL/GenBank/DDBJ databases">
        <authorList>
            <consortium name="Lawrence Berkeley National Laboratory"/>
            <person name="Haridas S."/>
            <person name="Hensen N."/>
            <person name="Bonometti L."/>
            <person name="Westerberg I."/>
            <person name="Brannstrom I.O."/>
            <person name="Guillou S."/>
            <person name="Cros-Aarteil S."/>
            <person name="Calhoun S."/>
            <person name="Kuo A."/>
            <person name="Mondo S."/>
            <person name="Pangilinan J."/>
            <person name="Riley R."/>
            <person name="Labutti K."/>
            <person name="Andreopoulos B."/>
            <person name="Lipzen A."/>
            <person name="Chen C."/>
            <person name="Yanf M."/>
            <person name="Daum C."/>
            <person name="Ng V."/>
            <person name="Clum A."/>
            <person name="Steindorff A."/>
            <person name="Ohm R."/>
            <person name="Martin F."/>
            <person name="Silar P."/>
            <person name="Natvig D."/>
            <person name="Lalanne C."/>
            <person name="Gautier V."/>
            <person name="Ament-Velasquez S.L."/>
            <person name="Kruys A."/>
            <person name="Hutchinson M.I."/>
            <person name="Powell A.J."/>
            <person name="Barry K."/>
            <person name="Miller A.N."/>
            <person name="Grigoriev I.V."/>
            <person name="Debuchy R."/>
            <person name="Gladieux P."/>
            <person name="Thoren M.H."/>
            <person name="Johannesson H."/>
        </authorList>
    </citation>
    <scope>NUCLEOTIDE SEQUENCE</scope>
    <source>
        <strain evidence="1">CBS 955.72</strain>
    </source>
</reference>
<comment type="caution">
    <text evidence="1">The sequence shown here is derived from an EMBL/GenBank/DDBJ whole genome shotgun (WGS) entry which is preliminary data.</text>
</comment>
<organism evidence="1 2">
    <name type="scientific">Lasiosphaeria hispida</name>
    <dbReference type="NCBI Taxonomy" id="260671"/>
    <lineage>
        <taxon>Eukaryota</taxon>
        <taxon>Fungi</taxon>
        <taxon>Dikarya</taxon>
        <taxon>Ascomycota</taxon>
        <taxon>Pezizomycotina</taxon>
        <taxon>Sordariomycetes</taxon>
        <taxon>Sordariomycetidae</taxon>
        <taxon>Sordariales</taxon>
        <taxon>Lasiosphaeriaceae</taxon>
        <taxon>Lasiosphaeria</taxon>
    </lineage>
</organism>
<sequence length="83" mass="8942">MYSYGRSSLLQARGMLWLAVWPAADISRTEIKSSDNVAASMGNNGGRSPTVSFSMLGVFNPGQVRLRPVSPPASRFWPPAAES</sequence>
<dbReference type="Proteomes" id="UP001275084">
    <property type="component" value="Unassembled WGS sequence"/>
</dbReference>
<accession>A0AAJ0MJH2</accession>
<dbReference type="EMBL" id="JAUIQD010000001">
    <property type="protein sequence ID" value="KAK3362761.1"/>
    <property type="molecule type" value="Genomic_DNA"/>
</dbReference>
<dbReference type="AlphaFoldDB" id="A0AAJ0MJH2"/>
<name>A0AAJ0MJH2_9PEZI</name>
<proteinExistence type="predicted"/>
<reference evidence="1" key="1">
    <citation type="journal article" date="2023" name="Mol. Phylogenet. Evol.">
        <title>Genome-scale phylogeny and comparative genomics of the fungal order Sordariales.</title>
        <authorList>
            <person name="Hensen N."/>
            <person name="Bonometti L."/>
            <person name="Westerberg I."/>
            <person name="Brannstrom I.O."/>
            <person name="Guillou S."/>
            <person name="Cros-Aarteil S."/>
            <person name="Calhoun S."/>
            <person name="Haridas S."/>
            <person name="Kuo A."/>
            <person name="Mondo S."/>
            <person name="Pangilinan J."/>
            <person name="Riley R."/>
            <person name="LaButti K."/>
            <person name="Andreopoulos B."/>
            <person name="Lipzen A."/>
            <person name="Chen C."/>
            <person name="Yan M."/>
            <person name="Daum C."/>
            <person name="Ng V."/>
            <person name="Clum A."/>
            <person name="Steindorff A."/>
            <person name="Ohm R.A."/>
            <person name="Martin F."/>
            <person name="Silar P."/>
            <person name="Natvig D.O."/>
            <person name="Lalanne C."/>
            <person name="Gautier V."/>
            <person name="Ament-Velasquez S.L."/>
            <person name="Kruys A."/>
            <person name="Hutchinson M.I."/>
            <person name="Powell A.J."/>
            <person name="Barry K."/>
            <person name="Miller A.N."/>
            <person name="Grigoriev I.V."/>
            <person name="Debuchy R."/>
            <person name="Gladieux P."/>
            <person name="Hiltunen Thoren M."/>
            <person name="Johannesson H."/>
        </authorList>
    </citation>
    <scope>NUCLEOTIDE SEQUENCE</scope>
    <source>
        <strain evidence="1">CBS 955.72</strain>
    </source>
</reference>
<evidence type="ECO:0000313" key="2">
    <source>
        <dbReference type="Proteomes" id="UP001275084"/>
    </source>
</evidence>
<keyword evidence="2" id="KW-1185">Reference proteome</keyword>
<evidence type="ECO:0000313" key="1">
    <source>
        <dbReference type="EMBL" id="KAK3362761.1"/>
    </source>
</evidence>